<dbReference type="Gene3D" id="1.10.287.570">
    <property type="entry name" value="Helical hairpin bin"/>
    <property type="match status" value="1"/>
</dbReference>
<dbReference type="Pfam" id="PF00955">
    <property type="entry name" value="HCO3_cotransp"/>
    <property type="match status" value="2"/>
</dbReference>
<sequence length="546" mass="57746">MLRHTSSFTKTIQPKRSSRPSEKSNLVLPTTTSVASASSSFEPLFRGVKRDFENRCPEFKSDIVDGLNAQSLATVFFLFFACLAPAVGFGSVLGGLTGNQMGVIEMVASTSLSGVLYATFSAQPVQLIGPQGPVVAFVAALFGLASSLGLDFLSLYAATGSVAAVCLAIFAFTSASNLVQKLSRWTDETFSVLVSVLFLAQAVGDVGATFALPASVVPSVLTKAMATALMTLVTCTSTFGTAVALKGLPKTRYGTAAIRKQLSNFAPAIGVVVGSVVARAARIRWGVSLLALQLPAKFVTSTGRTWSLLSTLASNSCSKLWLAAVPAGVAASILLYLDQNITARLVNHPRFKQTKGNRTSITDGMHGDMLVLAGLTALSSFLGLPWMCGAPTRSAAHVRALATSDEDGTISGTLENRVSGFSIHALIGLCAVAAAPRNLLATVPKAALSGIFLYLGFTSLQGLEFWDRIRGLFQDDVVLDKFDSVKRSAITVFTMAQIVCLWTMMQVTQSKYGVVSPLLIALLPFARWGLLRMGAVTKNDMKILDD</sequence>
<keyword evidence="3 6" id="KW-1133">Transmembrane helix</keyword>
<dbReference type="OrthoDB" id="429572at2759"/>
<dbReference type="GO" id="GO:0050801">
    <property type="term" value="P:monoatomic ion homeostasis"/>
    <property type="evidence" value="ECO:0007669"/>
    <property type="project" value="TreeGrafter"/>
</dbReference>
<dbReference type="Proteomes" id="UP000291116">
    <property type="component" value="Unassembled WGS sequence"/>
</dbReference>
<dbReference type="InterPro" id="IPR011531">
    <property type="entry name" value="HCO3_transpt-like_TM_dom"/>
</dbReference>
<feature type="domain" description="Bicarbonate transporter-like transmembrane" evidence="7">
    <location>
        <begin position="44"/>
        <end position="210"/>
    </location>
</feature>
<comment type="subcellular location">
    <subcellularLocation>
        <location evidence="1">Membrane</location>
        <topology evidence="1">Multi-pass membrane protein</topology>
    </subcellularLocation>
</comment>
<feature type="transmembrane region" description="Helical" evidence="6">
    <location>
        <begin position="190"/>
        <end position="212"/>
    </location>
</feature>
<feature type="transmembrane region" description="Helical" evidence="6">
    <location>
        <begin position="156"/>
        <end position="178"/>
    </location>
</feature>
<feature type="transmembrane region" description="Helical" evidence="6">
    <location>
        <begin position="132"/>
        <end position="150"/>
    </location>
</feature>
<reference evidence="8 9" key="1">
    <citation type="submission" date="2019-01" db="EMBL/GenBank/DDBJ databases">
        <authorList>
            <person name="Ferrante I. M."/>
        </authorList>
    </citation>
    <scope>NUCLEOTIDE SEQUENCE [LARGE SCALE GENOMIC DNA]</scope>
    <source>
        <strain evidence="8 9">B856</strain>
    </source>
</reference>
<keyword evidence="4 6" id="KW-0472">Membrane</keyword>
<dbReference type="PRINTS" id="PR01231">
    <property type="entry name" value="HCO3TRNSPORT"/>
</dbReference>
<evidence type="ECO:0000256" key="4">
    <source>
        <dbReference type="ARBA" id="ARBA00023136"/>
    </source>
</evidence>
<gene>
    <name evidence="8" type="ORF">PSNMU_V1.4_AUG-EV-PASAV3_0087770</name>
</gene>
<evidence type="ECO:0000256" key="2">
    <source>
        <dbReference type="ARBA" id="ARBA00022692"/>
    </source>
</evidence>
<evidence type="ECO:0000259" key="7">
    <source>
        <dbReference type="Pfam" id="PF00955"/>
    </source>
</evidence>
<feature type="transmembrane region" description="Helical" evidence="6">
    <location>
        <begin position="511"/>
        <end position="531"/>
    </location>
</feature>
<feature type="transmembrane region" description="Helical" evidence="6">
    <location>
        <begin position="102"/>
        <end position="120"/>
    </location>
</feature>
<dbReference type="PANTHER" id="PTHR11453">
    <property type="entry name" value="ANION EXCHANGE PROTEIN"/>
    <property type="match status" value="1"/>
</dbReference>
<evidence type="ECO:0000256" key="5">
    <source>
        <dbReference type="SAM" id="MobiDB-lite"/>
    </source>
</evidence>
<dbReference type="InterPro" id="IPR003020">
    <property type="entry name" value="HCO3_transpt_euk"/>
</dbReference>
<dbReference type="EMBL" id="CAACVS010000389">
    <property type="protein sequence ID" value="VEU41834.1"/>
    <property type="molecule type" value="Genomic_DNA"/>
</dbReference>
<feature type="transmembrane region" description="Helical" evidence="6">
    <location>
        <begin position="224"/>
        <end position="245"/>
    </location>
</feature>
<name>A0A448ZIG5_9STRA</name>
<dbReference type="PANTHER" id="PTHR11453:SF127">
    <property type="entry name" value="SOLUTE CARRIER FAMILY 4 MEMBER 11"/>
    <property type="match status" value="1"/>
</dbReference>
<evidence type="ECO:0000256" key="6">
    <source>
        <dbReference type="SAM" id="Phobius"/>
    </source>
</evidence>
<organism evidence="8 9">
    <name type="scientific">Pseudo-nitzschia multistriata</name>
    <dbReference type="NCBI Taxonomy" id="183589"/>
    <lineage>
        <taxon>Eukaryota</taxon>
        <taxon>Sar</taxon>
        <taxon>Stramenopiles</taxon>
        <taxon>Ochrophyta</taxon>
        <taxon>Bacillariophyta</taxon>
        <taxon>Bacillariophyceae</taxon>
        <taxon>Bacillariophycidae</taxon>
        <taxon>Bacillariales</taxon>
        <taxon>Bacillariaceae</taxon>
        <taxon>Pseudo-nitzschia</taxon>
    </lineage>
</organism>
<feature type="transmembrane region" description="Helical" evidence="6">
    <location>
        <begin position="75"/>
        <end position="96"/>
    </location>
</feature>
<dbReference type="GO" id="GO:0005452">
    <property type="term" value="F:solute:inorganic anion antiporter activity"/>
    <property type="evidence" value="ECO:0007669"/>
    <property type="project" value="InterPro"/>
</dbReference>
<evidence type="ECO:0000313" key="9">
    <source>
        <dbReference type="Proteomes" id="UP000291116"/>
    </source>
</evidence>
<keyword evidence="2 6" id="KW-0812">Transmembrane</keyword>
<protein>
    <recommendedName>
        <fullName evidence="7">Bicarbonate transporter-like transmembrane domain-containing protein</fullName>
    </recommendedName>
</protein>
<dbReference type="GO" id="GO:0006820">
    <property type="term" value="P:monoatomic anion transport"/>
    <property type="evidence" value="ECO:0007669"/>
    <property type="project" value="InterPro"/>
</dbReference>
<evidence type="ECO:0000256" key="3">
    <source>
        <dbReference type="ARBA" id="ARBA00022989"/>
    </source>
</evidence>
<dbReference type="AlphaFoldDB" id="A0A448ZIG5"/>
<feature type="transmembrane region" description="Helical" evidence="6">
    <location>
        <begin position="320"/>
        <end position="337"/>
    </location>
</feature>
<keyword evidence="9" id="KW-1185">Reference proteome</keyword>
<feature type="domain" description="Bicarbonate transporter-like transmembrane" evidence="7">
    <location>
        <begin position="222"/>
        <end position="546"/>
    </location>
</feature>
<proteinExistence type="predicted"/>
<evidence type="ECO:0000256" key="1">
    <source>
        <dbReference type="ARBA" id="ARBA00004141"/>
    </source>
</evidence>
<evidence type="ECO:0000313" key="8">
    <source>
        <dbReference type="EMBL" id="VEU41834.1"/>
    </source>
</evidence>
<feature type="transmembrane region" description="Helical" evidence="6">
    <location>
        <begin position="487"/>
        <end position="505"/>
    </location>
</feature>
<feature type="compositionally biased region" description="Polar residues" evidence="5">
    <location>
        <begin position="1"/>
        <end position="15"/>
    </location>
</feature>
<feature type="region of interest" description="Disordered" evidence="5">
    <location>
        <begin position="1"/>
        <end position="30"/>
    </location>
</feature>
<dbReference type="GO" id="GO:0005886">
    <property type="term" value="C:plasma membrane"/>
    <property type="evidence" value="ECO:0007669"/>
    <property type="project" value="TreeGrafter"/>
</dbReference>
<accession>A0A448ZIG5</accession>
<feature type="transmembrane region" description="Helical" evidence="6">
    <location>
        <begin position="265"/>
        <end position="285"/>
    </location>
</feature>